<comment type="caution">
    <text evidence="1">The sequence shown here is derived from an EMBL/GenBank/DDBJ whole genome shotgun (WGS) entry which is preliminary data.</text>
</comment>
<sequence>DKNWVYEQDETQYTKVPTPRPSLPKQTSVEENNDLYVPIEQERNQRYKRNRSQTSNLTHLSQNFKIKDFRRERNLRQRMIQETKNYQLTFDEEREYDEVEEAINQELQNQQRQEELYDKNNQYKSGPSNSNYRGYD</sequence>
<accession>A0ACA9STM2</accession>
<proteinExistence type="predicted"/>
<feature type="non-terminal residue" evidence="1">
    <location>
        <position position="136"/>
    </location>
</feature>
<dbReference type="Proteomes" id="UP000789920">
    <property type="component" value="Unassembled WGS sequence"/>
</dbReference>
<name>A0ACA9STM2_9GLOM</name>
<gene>
    <name evidence="1" type="ORF">RPERSI_LOCUS34437</name>
</gene>
<evidence type="ECO:0000313" key="2">
    <source>
        <dbReference type="Proteomes" id="UP000789920"/>
    </source>
</evidence>
<protein>
    <submittedName>
        <fullName evidence="1">34035_t:CDS:1</fullName>
    </submittedName>
</protein>
<reference evidence="1" key="1">
    <citation type="submission" date="2021-06" db="EMBL/GenBank/DDBJ databases">
        <authorList>
            <person name="Kallberg Y."/>
            <person name="Tangrot J."/>
            <person name="Rosling A."/>
        </authorList>
    </citation>
    <scope>NUCLEOTIDE SEQUENCE</scope>
    <source>
        <strain evidence="1">MA461A</strain>
    </source>
</reference>
<feature type="non-terminal residue" evidence="1">
    <location>
        <position position="1"/>
    </location>
</feature>
<dbReference type="EMBL" id="CAJVQC010153956">
    <property type="protein sequence ID" value="CAG8847021.1"/>
    <property type="molecule type" value="Genomic_DNA"/>
</dbReference>
<evidence type="ECO:0000313" key="1">
    <source>
        <dbReference type="EMBL" id="CAG8847021.1"/>
    </source>
</evidence>
<organism evidence="1 2">
    <name type="scientific">Racocetra persica</name>
    <dbReference type="NCBI Taxonomy" id="160502"/>
    <lineage>
        <taxon>Eukaryota</taxon>
        <taxon>Fungi</taxon>
        <taxon>Fungi incertae sedis</taxon>
        <taxon>Mucoromycota</taxon>
        <taxon>Glomeromycotina</taxon>
        <taxon>Glomeromycetes</taxon>
        <taxon>Diversisporales</taxon>
        <taxon>Gigasporaceae</taxon>
        <taxon>Racocetra</taxon>
    </lineage>
</organism>
<keyword evidence="2" id="KW-1185">Reference proteome</keyword>